<name>A0A2S4W9F5_9BASI</name>
<keyword evidence="5" id="KW-0539">Nucleus</keyword>
<dbReference type="CDD" id="cd00067">
    <property type="entry name" value="GAL4"/>
    <property type="match status" value="1"/>
</dbReference>
<feature type="compositionally biased region" description="Polar residues" evidence="6">
    <location>
        <begin position="1"/>
        <end position="11"/>
    </location>
</feature>
<feature type="compositionally biased region" description="Low complexity" evidence="6">
    <location>
        <begin position="169"/>
        <end position="182"/>
    </location>
</feature>
<comment type="caution">
    <text evidence="8">The sequence shown here is derived from an EMBL/GenBank/DDBJ whole genome shotgun (WGS) entry which is preliminary data.</text>
</comment>
<protein>
    <recommendedName>
        <fullName evidence="7">Zn(2)-C6 fungal-type domain-containing protein</fullName>
    </recommendedName>
</protein>
<keyword evidence="4" id="KW-0804">Transcription</keyword>
<evidence type="ECO:0000256" key="5">
    <source>
        <dbReference type="ARBA" id="ARBA00023242"/>
    </source>
</evidence>
<reference evidence="8 9" key="1">
    <citation type="submission" date="2017-12" db="EMBL/GenBank/DDBJ databases">
        <title>Gene loss provides genomic basis for host adaptation in cereal stripe rust fungi.</title>
        <authorList>
            <person name="Xia C."/>
        </authorList>
    </citation>
    <scope>NUCLEOTIDE SEQUENCE [LARGE SCALE GENOMIC DNA]</scope>
    <source>
        <strain evidence="8 9">93TX-2</strain>
    </source>
</reference>
<evidence type="ECO:0000256" key="1">
    <source>
        <dbReference type="ARBA" id="ARBA00004123"/>
    </source>
</evidence>
<dbReference type="SMART" id="SM00066">
    <property type="entry name" value="GAL4"/>
    <property type="match status" value="1"/>
</dbReference>
<dbReference type="EMBL" id="PKSM01000066">
    <property type="protein sequence ID" value="POW18379.1"/>
    <property type="molecule type" value="Genomic_DNA"/>
</dbReference>
<keyword evidence="3" id="KW-0238">DNA-binding</keyword>
<evidence type="ECO:0000313" key="9">
    <source>
        <dbReference type="Proteomes" id="UP000238274"/>
    </source>
</evidence>
<dbReference type="PROSITE" id="PS00463">
    <property type="entry name" value="ZN2_CY6_FUNGAL_1"/>
    <property type="match status" value="1"/>
</dbReference>
<accession>A0A2S4W9F5</accession>
<dbReference type="InterPro" id="IPR001138">
    <property type="entry name" value="Zn2Cys6_DnaBD"/>
</dbReference>
<feature type="region of interest" description="Disordered" evidence="6">
    <location>
        <begin position="1"/>
        <end position="22"/>
    </location>
</feature>
<dbReference type="InterPro" id="IPR036864">
    <property type="entry name" value="Zn2-C6_fun-type_DNA-bd_sf"/>
</dbReference>
<feature type="compositionally biased region" description="Polar residues" evidence="6">
    <location>
        <begin position="631"/>
        <end position="648"/>
    </location>
</feature>
<dbReference type="OrthoDB" id="39175at2759"/>
<keyword evidence="9" id="KW-1185">Reference proteome</keyword>
<dbReference type="GO" id="GO:0000976">
    <property type="term" value="F:transcription cis-regulatory region binding"/>
    <property type="evidence" value="ECO:0007669"/>
    <property type="project" value="TreeGrafter"/>
</dbReference>
<feature type="compositionally biased region" description="Polar residues" evidence="6">
    <location>
        <begin position="815"/>
        <end position="841"/>
    </location>
</feature>
<dbReference type="PANTHER" id="PTHR31845:SF33">
    <property type="entry name" value="ZN(II)2CYS6 TRANSCRIPTION FACTOR (EUROFUNG)"/>
    <property type="match status" value="1"/>
</dbReference>
<feature type="compositionally biased region" description="Polar residues" evidence="6">
    <location>
        <begin position="663"/>
        <end position="677"/>
    </location>
</feature>
<evidence type="ECO:0000256" key="4">
    <source>
        <dbReference type="ARBA" id="ARBA00023163"/>
    </source>
</evidence>
<sequence length="881" mass="99731">MSDHPSYQQNQPDHHPSHTITNYLSHQPHHQLYPINPPPLAQQLLPSSSCHVQQQHLDLPPAIKPPKKSGSRSAVACNLCRAQKMKCEGPSCQPCKRCQRLKQPCVFGESQGRGRQIVWAKRTEELESRVAQLEEELTLTKARVCRVETCVAHLQTTTKQQSRKRKPSIDSLPQDDPQPSQPARDSMVKGPKTSQAIQAAQFGPRRSDLIDRGMLSPHQAKSLFELHRKIWAPQIPWLNVPDTFDNVRWHSPLMLAVACSAGAKGCRDFDTYRKMKAHAIELILDVVFYRVFPHDRPQSYQDLIAVIGCIIHCGLYIDPVLVVGHAEYLGLRDVFDRIPEPRWQSEFDQRQLLSVARTFIGIYIHSVMYRPCVMRISDTVLILYCNIICDSPYSDKKWDANLQYFVKYYVIMQQAQEELDSHNRLGSIAISDRLAKVEKYSALVFHWKQDLDRNGPELSPDAASEFKHLYHRAFAYLACFVTQDLREGNSLRENKQGLRLAKEGVAHALEVLKQFIDSRKAEPGVPCVHLEYRKSTISVATACILEGCVLIPEHIDFDNCRKIIKAFTDEVEAEGGEWGTGTEDKYVATLRLLLTDLDSRAIPQSATTRQNELESEISPQAGPPSEETNEDQSSLPSPLDITRSTSYPGPSAIERHGAVNDTDLCNSTPRVASQDDQANVPIRSETPPIAFLSYDQSMPSYSHEALERIQRTWYEDQKSYGSMDYEPSGPMIEQNPKVGSSDEEQPRTKMYGRSSCWKVGPSPISYENPSYPAQIRVDPEADEHRQQIFAHSDPLSAHSQSHPQQQYHLLHQEGTESGSSFTHSNSTTFVTNQSQSDSTQSFSIREPLALPQVPKKTFDLIESVRTVYPDRVVQTTYQRIS</sequence>
<feature type="domain" description="Zn(2)-C6 fungal-type" evidence="7">
    <location>
        <begin position="76"/>
        <end position="107"/>
    </location>
</feature>
<evidence type="ECO:0000313" key="8">
    <source>
        <dbReference type="EMBL" id="POW18379.1"/>
    </source>
</evidence>
<feature type="region of interest" description="Disordered" evidence="6">
    <location>
        <begin position="605"/>
        <end position="677"/>
    </location>
</feature>
<dbReference type="GO" id="GO:0000981">
    <property type="term" value="F:DNA-binding transcription factor activity, RNA polymerase II-specific"/>
    <property type="evidence" value="ECO:0007669"/>
    <property type="project" value="InterPro"/>
</dbReference>
<dbReference type="VEuPathDB" id="FungiDB:PSTT_01289"/>
<dbReference type="GO" id="GO:0005634">
    <property type="term" value="C:nucleus"/>
    <property type="evidence" value="ECO:0007669"/>
    <property type="project" value="UniProtKB-SubCell"/>
</dbReference>
<dbReference type="VEuPathDB" id="FungiDB:PSHT_05861"/>
<feature type="region of interest" description="Disordered" evidence="6">
    <location>
        <begin position="724"/>
        <end position="754"/>
    </location>
</feature>
<evidence type="ECO:0000259" key="7">
    <source>
        <dbReference type="PROSITE" id="PS50048"/>
    </source>
</evidence>
<evidence type="ECO:0000256" key="6">
    <source>
        <dbReference type="SAM" id="MobiDB-lite"/>
    </source>
</evidence>
<proteinExistence type="predicted"/>
<dbReference type="PANTHER" id="PTHR31845">
    <property type="entry name" value="FINGER DOMAIN PROTEIN, PUTATIVE-RELATED"/>
    <property type="match status" value="1"/>
</dbReference>
<evidence type="ECO:0000256" key="2">
    <source>
        <dbReference type="ARBA" id="ARBA00023015"/>
    </source>
</evidence>
<reference evidence="9" key="3">
    <citation type="journal article" date="2018" name="Mol. Plant Microbe Interact.">
        <title>Genome sequence resources for the wheat stripe rust pathogen (Puccinia striiformis f. sp. tritici) and the barley stripe rust pathogen (Puccinia striiformis f. sp. hordei).</title>
        <authorList>
            <person name="Xia C."/>
            <person name="Wang M."/>
            <person name="Yin C."/>
            <person name="Cornejo O.E."/>
            <person name="Hulbert S.H."/>
            <person name="Chen X."/>
        </authorList>
    </citation>
    <scope>NUCLEOTIDE SEQUENCE [LARGE SCALE GENOMIC DNA]</scope>
    <source>
        <strain evidence="9">93TX-2</strain>
    </source>
</reference>
<reference evidence="9" key="2">
    <citation type="journal article" date="2018" name="BMC Genomics">
        <title>Genomic insights into host adaptation between the wheat stripe rust pathogen (Puccinia striiformis f. sp. tritici) and the barley stripe rust pathogen (Puccinia striiformis f. sp. hordei).</title>
        <authorList>
            <person name="Xia C."/>
            <person name="Wang M."/>
            <person name="Yin C."/>
            <person name="Cornejo O.E."/>
            <person name="Hulbert S.H."/>
            <person name="Chen X."/>
        </authorList>
    </citation>
    <scope>NUCLEOTIDE SEQUENCE [LARGE SCALE GENOMIC DNA]</scope>
    <source>
        <strain evidence="9">93TX-2</strain>
    </source>
</reference>
<evidence type="ECO:0000256" key="3">
    <source>
        <dbReference type="ARBA" id="ARBA00023125"/>
    </source>
</evidence>
<gene>
    <name evidence="8" type="ORF">PSHT_05861</name>
</gene>
<feature type="region of interest" description="Disordered" evidence="6">
    <location>
        <begin position="814"/>
        <end position="841"/>
    </location>
</feature>
<dbReference type="PROSITE" id="PS50048">
    <property type="entry name" value="ZN2_CY6_FUNGAL_2"/>
    <property type="match status" value="1"/>
</dbReference>
<dbReference type="SUPFAM" id="SSF57701">
    <property type="entry name" value="Zn2/Cys6 DNA-binding domain"/>
    <property type="match status" value="1"/>
</dbReference>
<dbReference type="GO" id="GO:0008270">
    <property type="term" value="F:zinc ion binding"/>
    <property type="evidence" value="ECO:0007669"/>
    <property type="project" value="InterPro"/>
</dbReference>
<feature type="region of interest" description="Disordered" evidence="6">
    <location>
        <begin position="156"/>
        <end position="202"/>
    </location>
</feature>
<dbReference type="Gene3D" id="4.10.240.10">
    <property type="entry name" value="Zn(2)-C6 fungal-type DNA-binding domain"/>
    <property type="match status" value="1"/>
</dbReference>
<dbReference type="AlphaFoldDB" id="A0A2S4W9F5"/>
<dbReference type="Proteomes" id="UP000238274">
    <property type="component" value="Unassembled WGS sequence"/>
</dbReference>
<organism evidence="8 9">
    <name type="scientific">Puccinia striiformis</name>
    <dbReference type="NCBI Taxonomy" id="27350"/>
    <lineage>
        <taxon>Eukaryota</taxon>
        <taxon>Fungi</taxon>
        <taxon>Dikarya</taxon>
        <taxon>Basidiomycota</taxon>
        <taxon>Pucciniomycotina</taxon>
        <taxon>Pucciniomycetes</taxon>
        <taxon>Pucciniales</taxon>
        <taxon>Pucciniaceae</taxon>
        <taxon>Puccinia</taxon>
    </lineage>
</organism>
<keyword evidence="2" id="KW-0805">Transcription regulation</keyword>
<dbReference type="InterPro" id="IPR051089">
    <property type="entry name" value="prtT"/>
</dbReference>
<comment type="subcellular location">
    <subcellularLocation>
        <location evidence="1">Nucleus</location>
    </subcellularLocation>
</comment>